<accession>A0A1H3WIC2</accession>
<feature type="binding site" evidence="7">
    <location>
        <position position="99"/>
    </location>
    <ligand>
        <name>Zn(2+)</name>
        <dbReference type="ChEBI" id="CHEBI:29105"/>
    </ligand>
</feature>
<evidence type="ECO:0000256" key="2">
    <source>
        <dbReference type="ARBA" id="ARBA00012925"/>
    </source>
</evidence>
<evidence type="ECO:0000256" key="1">
    <source>
        <dbReference type="ARBA" id="ARBA00006217"/>
    </source>
</evidence>
<evidence type="ECO:0000313" key="9">
    <source>
        <dbReference type="Proteomes" id="UP000236755"/>
    </source>
</evidence>
<comment type="catalytic activity">
    <reaction evidence="6">
        <text>hydrogencarbonate + H(+) = CO2 + H2O</text>
        <dbReference type="Rhea" id="RHEA:10748"/>
        <dbReference type="ChEBI" id="CHEBI:15377"/>
        <dbReference type="ChEBI" id="CHEBI:15378"/>
        <dbReference type="ChEBI" id="CHEBI:16526"/>
        <dbReference type="ChEBI" id="CHEBI:17544"/>
        <dbReference type="EC" id="4.2.1.1"/>
    </reaction>
</comment>
<dbReference type="InterPro" id="IPR036874">
    <property type="entry name" value="Carbonic_anhydrase_sf"/>
</dbReference>
<comment type="similarity">
    <text evidence="1">Belongs to the beta-class carbonic anhydrase family.</text>
</comment>
<dbReference type="Proteomes" id="UP000236755">
    <property type="component" value="Unassembled WGS sequence"/>
</dbReference>
<dbReference type="InterPro" id="IPR001765">
    <property type="entry name" value="Carbonic_anhydrase"/>
</dbReference>
<proteinExistence type="inferred from homology"/>
<dbReference type="GO" id="GO:0008270">
    <property type="term" value="F:zinc ion binding"/>
    <property type="evidence" value="ECO:0007669"/>
    <property type="project" value="InterPro"/>
</dbReference>
<dbReference type="EC" id="4.2.1.1" evidence="2"/>
<keyword evidence="4 7" id="KW-0862">Zinc</keyword>
<protein>
    <recommendedName>
        <fullName evidence="2">carbonic anhydrase</fullName>
        <ecNumber evidence="2">4.2.1.1</ecNumber>
    </recommendedName>
</protein>
<evidence type="ECO:0000256" key="4">
    <source>
        <dbReference type="ARBA" id="ARBA00022833"/>
    </source>
</evidence>
<feature type="binding site" evidence="7">
    <location>
        <position position="39"/>
    </location>
    <ligand>
        <name>Zn(2+)</name>
        <dbReference type="ChEBI" id="CHEBI:29105"/>
    </ligand>
</feature>
<dbReference type="Gene3D" id="3.40.1050.10">
    <property type="entry name" value="Carbonic anhydrase"/>
    <property type="match status" value="1"/>
</dbReference>
<organism evidence="8 9">
    <name type="scientific">Haloplanus vescus</name>
    <dbReference type="NCBI Taxonomy" id="555874"/>
    <lineage>
        <taxon>Archaea</taxon>
        <taxon>Methanobacteriati</taxon>
        <taxon>Methanobacteriota</taxon>
        <taxon>Stenosarchaea group</taxon>
        <taxon>Halobacteria</taxon>
        <taxon>Halobacteriales</taxon>
        <taxon>Haloferacaceae</taxon>
        <taxon>Haloplanus</taxon>
    </lineage>
</organism>
<sequence>MHQTVVDLLRGNAAHAEAFDARFDDVQEAQHPNAVTVCCADSRVLQDQMWDNDEPGELFTCSNIGNRVRQSTESGPVVTGDVLFPLQYFDTDVAVVVGHTGCGAVTAAYDDLTEGVDVSPGVRHCLDSLTPHLASALDRLPEGLDRAATVNHLVEYNVDRQIETLRQSDEVPDGVELVGCVYDFQDAYPGRRGEVYVVNVDGERRVDELRRRHLATDGRIYRFWEY</sequence>
<dbReference type="AlphaFoldDB" id="A0A1H3WIC2"/>
<dbReference type="SMART" id="SM00947">
    <property type="entry name" value="Pro_CA"/>
    <property type="match status" value="1"/>
</dbReference>
<dbReference type="STRING" id="555874.SAMN04488065_0891"/>
<evidence type="ECO:0000313" key="8">
    <source>
        <dbReference type="EMBL" id="SDZ86869.1"/>
    </source>
</evidence>
<gene>
    <name evidence="8" type="ORF">SAMN04488065_0891</name>
</gene>
<dbReference type="OrthoDB" id="24878at2157"/>
<comment type="cofactor">
    <cofactor evidence="7">
        <name>Zn(2+)</name>
        <dbReference type="ChEBI" id="CHEBI:29105"/>
    </cofactor>
    <text evidence="7">Binds 1 zinc ion per subunit.</text>
</comment>
<keyword evidence="5" id="KW-0456">Lyase</keyword>
<dbReference type="EMBL" id="FNQT01000001">
    <property type="protein sequence ID" value="SDZ86869.1"/>
    <property type="molecule type" value="Genomic_DNA"/>
</dbReference>
<dbReference type="Pfam" id="PF00484">
    <property type="entry name" value="Pro_CA"/>
    <property type="match status" value="1"/>
</dbReference>
<dbReference type="GO" id="GO:0004089">
    <property type="term" value="F:carbonate dehydratase activity"/>
    <property type="evidence" value="ECO:0007669"/>
    <property type="project" value="UniProtKB-EC"/>
</dbReference>
<evidence type="ECO:0000256" key="5">
    <source>
        <dbReference type="ARBA" id="ARBA00023239"/>
    </source>
</evidence>
<keyword evidence="9" id="KW-1185">Reference proteome</keyword>
<evidence type="ECO:0000256" key="3">
    <source>
        <dbReference type="ARBA" id="ARBA00022723"/>
    </source>
</evidence>
<keyword evidence="3 7" id="KW-0479">Metal-binding</keyword>
<dbReference type="PANTHER" id="PTHR11002:SF76">
    <property type="entry name" value="CARBONIC ANHYDRASE"/>
    <property type="match status" value="1"/>
</dbReference>
<name>A0A1H3WIC2_9EURY</name>
<dbReference type="PANTHER" id="PTHR11002">
    <property type="entry name" value="CARBONIC ANHYDRASE"/>
    <property type="match status" value="1"/>
</dbReference>
<reference evidence="8 9" key="1">
    <citation type="submission" date="2016-10" db="EMBL/GenBank/DDBJ databases">
        <authorList>
            <person name="de Groot N.N."/>
        </authorList>
    </citation>
    <scope>NUCLEOTIDE SEQUENCE [LARGE SCALE GENOMIC DNA]</scope>
    <source>
        <strain evidence="8 9">CGMCC 1.8712</strain>
    </source>
</reference>
<dbReference type="SUPFAM" id="SSF53056">
    <property type="entry name" value="beta-carbonic anhydrase, cab"/>
    <property type="match status" value="1"/>
</dbReference>
<feature type="binding site" evidence="7">
    <location>
        <position position="102"/>
    </location>
    <ligand>
        <name>Zn(2+)</name>
        <dbReference type="ChEBI" id="CHEBI:29105"/>
    </ligand>
</feature>
<evidence type="ECO:0000256" key="6">
    <source>
        <dbReference type="ARBA" id="ARBA00048348"/>
    </source>
</evidence>
<evidence type="ECO:0000256" key="7">
    <source>
        <dbReference type="PIRSR" id="PIRSR601765-2"/>
    </source>
</evidence>
<dbReference type="RefSeq" id="WP_092632013.1">
    <property type="nucleotide sequence ID" value="NZ_FNQT01000001.1"/>
</dbReference>